<evidence type="ECO:0000256" key="8">
    <source>
        <dbReference type="ARBA" id="ARBA00022764"/>
    </source>
</evidence>
<dbReference type="Proteomes" id="UP000225833">
    <property type="component" value="Unassembled WGS sequence"/>
</dbReference>
<dbReference type="GO" id="GO:0030313">
    <property type="term" value="C:cell envelope"/>
    <property type="evidence" value="ECO:0007669"/>
    <property type="project" value="UniProtKB-ARBA"/>
</dbReference>
<dbReference type="Pfam" id="PF01810">
    <property type="entry name" value="LysE"/>
    <property type="match status" value="1"/>
</dbReference>
<dbReference type="GO" id="GO:0042597">
    <property type="term" value="C:periplasmic space"/>
    <property type="evidence" value="ECO:0007669"/>
    <property type="project" value="UniProtKB-SubCell"/>
</dbReference>
<feature type="transmembrane region" description="Helical" evidence="11">
    <location>
        <begin position="83"/>
        <end position="101"/>
    </location>
</feature>
<evidence type="ECO:0000256" key="5">
    <source>
        <dbReference type="ARBA" id="ARBA00022475"/>
    </source>
</evidence>
<feature type="transmembrane region" description="Helical" evidence="11">
    <location>
        <begin position="41"/>
        <end position="63"/>
    </location>
</feature>
<evidence type="ECO:0000313" key="15">
    <source>
        <dbReference type="Proteomes" id="UP000665047"/>
    </source>
</evidence>
<dbReference type="PANTHER" id="PTHR30222">
    <property type="entry name" value="SPERMIDINE/PUTRESCINE-BINDING PERIPLASMIC PROTEIN"/>
    <property type="match status" value="1"/>
</dbReference>
<feature type="transmembrane region" description="Helical" evidence="11">
    <location>
        <begin position="150"/>
        <end position="173"/>
    </location>
</feature>
<protein>
    <submittedName>
        <fullName evidence="13">Extracellular solute-binding protein</fullName>
    </submittedName>
    <submittedName>
        <fullName evidence="12">Spermidine/putrescine ABC transporter substrate-binding protein</fullName>
    </submittedName>
</protein>
<dbReference type="EMBL" id="CP072455">
    <property type="protein sequence ID" value="QTL40751.1"/>
    <property type="molecule type" value="Genomic_DNA"/>
</dbReference>
<dbReference type="Pfam" id="PF13416">
    <property type="entry name" value="SBP_bac_8"/>
    <property type="match status" value="1"/>
</dbReference>
<gene>
    <name evidence="13" type="ORF">HGO23_05140</name>
    <name evidence="12" type="ORF">Xbud_03249</name>
</gene>
<keyword evidence="9 11" id="KW-1133">Transmembrane helix</keyword>
<dbReference type="PRINTS" id="PR00909">
    <property type="entry name" value="SPERMDNBNDNG"/>
</dbReference>
<evidence type="ECO:0000256" key="2">
    <source>
        <dbReference type="ARBA" id="ARBA00004651"/>
    </source>
</evidence>
<sequence length="533" mass="60379">MVTLNEWLIMAFYIALVLITPGPTNTLLLSAGMQRGLNKSFHFIFAEAIGYTIAISIWGFFLLSLAKTFPSIYQIAKLLSSIYVFWLAFKLWMLSLTMGYLTSNGSNLVKTPSGEYTNFVDVTIATLLNPKAILFVSTIIPISAFNSVNVFLSSIIIFLIVLIPIGALWVFLGNMIHSNKHLRKYIGGFLRIASTILILFSFLLVYSGVAKAKNSLILYNWQSYTSPELLKKFKKEYNIDILLLEYKSNEEALDNIQKGKIDADIVVISDNFLPHWITAGLLNPINVHTLRNFNNISSSWQKSPSDIKRNYGIPWSWGIVGIAVHTDTYDGDANTWKIILEPPKELSGTINVGSDMNELIYAAIRYHGGKICDSNPELLEKVRNTLFEAKKHWAAMDYGSVYMMASGKFKASIDWNGAAMRQRTINPHIQFSFPREGTLIFRDNLVVLKKSKNYENAKLFMDFIMQPENAALNSAFHGYDSAIEGANTYLPSWMQNAPEFNIPEQVLKNSDYSIDCPFFAREKYTDIWQQLLK</sequence>
<dbReference type="PANTHER" id="PTHR30222:SF17">
    <property type="entry name" value="SPERMIDINE_PUTRESCINE-BINDING PERIPLASMIC PROTEIN"/>
    <property type="match status" value="1"/>
</dbReference>
<evidence type="ECO:0000256" key="6">
    <source>
        <dbReference type="ARBA" id="ARBA00022692"/>
    </source>
</evidence>
<evidence type="ECO:0000256" key="4">
    <source>
        <dbReference type="ARBA" id="ARBA00022448"/>
    </source>
</evidence>
<dbReference type="GO" id="GO:0006865">
    <property type="term" value="P:amino acid transport"/>
    <property type="evidence" value="ECO:0007669"/>
    <property type="project" value="InterPro"/>
</dbReference>
<dbReference type="SUPFAM" id="SSF53850">
    <property type="entry name" value="Periplasmic binding protein-like II"/>
    <property type="match status" value="1"/>
</dbReference>
<keyword evidence="5" id="KW-1003">Cell membrane</keyword>
<organism evidence="12 14">
    <name type="scientific">Xenorhabdus budapestensis</name>
    <dbReference type="NCBI Taxonomy" id="290110"/>
    <lineage>
        <taxon>Bacteria</taxon>
        <taxon>Pseudomonadati</taxon>
        <taxon>Pseudomonadota</taxon>
        <taxon>Gammaproteobacteria</taxon>
        <taxon>Enterobacterales</taxon>
        <taxon>Morganellaceae</taxon>
        <taxon>Xenorhabdus</taxon>
    </lineage>
</organism>
<keyword evidence="4" id="KW-0813">Transport</keyword>
<dbReference type="GO" id="GO:0005886">
    <property type="term" value="C:plasma membrane"/>
    <property type="evidence" value="ECO:0007669"/>
    <property type="project" value="UniProtKB-SubCell"/>
</dbReference>
<evidence type="ECO:0000256" key="1">
    <source>
        <dbReference type="ARBA" id="ARBA00004418"/>
    </source>
</evidence>
<dbReference type="Gene3D" id="3.40.190.10">
    <property type="entry name" value="Periplasmic binding protein-like II"/>
    <property type="match status" value="2"/>
</dbReference>
<dbReference type="EMBL" id="NIBS01000024">
    <property type="protein sequence ID" value="PHM24541.1"/>
    <property type="molecule type" value="Genomic_DNA"/>
</dbReference>
<dbReference type="InterPro" id="IPR001123">
    <property type="entry name" value="LeuE-type"/>
</dbReference>
<evidence type="ECO:0000256" key="3">
    <source>
        <dbReference type="ARBA" id="ARBA00007173"/>
    </source>
</evidence>
<keyword evidence="7" id="KW-0732">Signal</keyword>
<evidence type="ECO:0000256" key="9">
    <source>
        <dbReference type="ARBA" id="ARBA00022989"/>
    </source>
</evidence>
<keyword evidence="10 11" id="KW-0472">Membrane</keyword>
<dbReference type="GO" id="GO:0019808">
    <property type="term" value="F:polyamine binding"/>
    <property type="evidence" value="ECO:0007669"/>
    <property type="project" value="InterPro"/>
</dbReference>
<dbReference type="RefSeq" id="WP_099136983.1">
    <property type="nucleotide sequence ID" value="NZ_CAWNNJ010000091.1"/>
</dbReference>
<dbReference type="GO" id="GO:0015846">
    <property type="term" value="P:polyamine transport"/>
    <property type="evidence" value="ECO:0007669"/>
    <property type="project" value="InterPro"/>
</dbReference>
<keyword evidence="6 11" id="KW-0812">Transmembrane</keyword>
<evidence type="ECO:0000256" key="11">
    <source>
        <dbReference type="SAM" id="Phobius"/>
    </source>
</evidence>
<evidence type="ECO:0000256" key="10">
    <source>
        <dbReference type="ARBA" id="ARBA00023136"/>
    </source>
</evidence>
<accession>A0A2D0IRQ1</accession>
<dbReference type="InterPro" id="IPR001188">
    <property type="entry name" value="Sperm_putr-bd"/>
</dbReference>
<reference evidence="13 15" key="2">
    <citation type="submission" date="2021-03" db="EMBL/GenBank/DDBJ databases">
        <title>Complete Genome Sequence Data of Xenorhabdus budapestensis strain C72, a Candidate Biological Control Agent, from China.</title>
        <authorList>
            <person name="LI B."/>
            <person name="WANG S."/>
            <person name="QIU D."/>
        </authorList>
    </citation>
    <scope>NUCLEOTIDE SEQUENCE [LARGE SCALE GENOMIC DNA]</scope>
    <source>
        <strain evidence="13 15">C-7-2</strain>
    </source>
</reference>
<keyword evidence="8" id="KW-0574">Periplasm</keyword>
<evidence type="ECO:0000313" key="14">
    <source>
        <dbReference type="Proteomes" id="UP000225833"/>
    </source>
</evidence>
<dbReference type="Proteomes" id="UP000665047">
    <property type="component" value="Chromosome"/>
</dbReference>
<evidence type="ECO:0000313" key="12">
    <source>
        <dbReference type="EMBL" id="PHM24541.1"/>
    </source>
</evidence>
<reference evidence="12 14" key="1">
    <citation type="journal article" date="2017" name="Nat. Microbiol.">
        <title>Natural product diversity associated with the nematode symbionts Photorhabdus and Xenorhabdus.</title>
        <authorList>
            <person name="Tobias N.J."/>
            <person name="Wolff H."/>
            <person name="Djahanschiri B."/>
            <person name="Grundmann F."/>
            <person name="Kronenwerth M."/>
            <person name="Shi Y.M."/>
            <person name="Simonyi S."/>
            <person name="Grun P."/>
            <person name="Shapiro-Ilan D."/>
            <person name="Pidot S.J."/>
            <person name="Stinear T.P."/>
            <person name="Ebersberger I."/>
            <person name="Bode H.B."/>
        </authorList>
    </citation>
    <scope>NUCLEOTIDE SEQUENCE [LARGE SCALE GENOMIC DNA]</scope>
    <source>
        <strain evidence="12 14">DSM 16342</strain>
    </source>
</reference>
<evidence type="ECO:0000256" key="7">
    <source>
        <dbReference type="ARBA" id="ARBA00022729"/>
    </source>
</evidence>
<dbReference type="InterPro" id="IPR006059">
    <property type="entry name" value="SBP"/>
</dbReference>
<dbReference type="AlphaFoldDB" id="A0A2D0IRQ1"/>
<evidence type="ECO:0000313" key="13">
    <source>
        <dbReference type="EMBL" id="QTL40751.1"/>
    </source>
</evidence>
<proteinExistence type="inferred from homology"/>
<feature type="transmembrane region" description="Helical" evidence="11">
    <location>
        <begin position="122"/>
        <end position="144"/>
    </location>
</feature>
<keyword evidence="15" id="KW-1185">Reference proteome</keyword>
<feature type="transmembrane region" description="Helical" evidence="11">
    <location>
        <begin position="6"/>
        <end position="29"/>
    </location>
</feature>
<comment type="similarity">
    <text evidence="3">Belongs to the bacterial solute-binding protein PotD/PotF family.</text>
</comment>
<name>A0A2D0IRQ1_XENBU</name>
<dbReference type="OrthoDB" id="6710777at2"/>
<comment type="subcellular location">
    <subcellularLocation>
        <location evidence="2">Cell membrane</location>
        <topology evidence="2">Multi-pass membrane protein</topology>
    </subcellularLocation>
    <subcellularLocation>
        <location evidence="1">Periplasm</location>
    </subcellularLocation>
</comment>
<feature type="transmembrane region" description="Helical" evidence="11">
    <location>
        <begin position="185"/>
        <end position="206"/>
    </location>
</feature>